<sequence length="318" mass="34461">MAPHDGPQTGQSWHGQTELNPEDEERLIKAACRPTRVDRSVIESLAAILAAQRRTEDVIGSGPLLGPVRAQLDMIGHLVAEARGPLRSEMVNVGGQWAQFYGWLRASCGDVAAGNRHLDRALEWATESADVDLVSEVVSFKGHLAWMSGQAGATIGLSAAAVRGDGLYPGQRAISCSQEARGHAMTGDAWAAEAKLDEADVQAAAARERLDDAPPWLYYHSPALFELERGLAYRYLGHHDQRYNQRAIKAFGQGLSGLPVEMRGSEWSGEFIYQLGRAHLQAGEREEAGRLAGDLTSLGERLGSDRLMRQAEALSPSS</sequence>
<evidence type="ECO:0008006" key="4">
    <source>
        <dbReference type="Google" id="ProtNLM"/>
    </source>
</evidence>
<evidence type="ECO:0000313" key="3">
    <source>
        <dbReference type="Proteomes" id="UP000669179"/>
    </source>
</evidence>
<dbReference type="EMBL" id="JAGEOJ010000023">
    <property type="protein sequence ID" value="MBO2453864.1"/>
    <property type="molecule type" value="Genomic_DNA"/>
</dbReference>
<dbReference type="AlphaFoldDB" id="A0A939T943"/>
<proteinExistence type="predicted"/>
<name>A0A939T943_9ACTN</name>
<evidence type="ECO:0000256" key="1">
    <source>
        <dbReference type="SAM" id="MobiDB-lite"/>
    </source>
</evidence>
<comment type="caution">
    <text evidence="2">The sequence shown here is derived from an EMBL/GenBank/DDBJ whole genome shotgun (WGS) entry which is preliminary data.</text>
</comment>
<organism evidence="2 3">
    <name type="scientific">Actinomadura barringtoniae</name>
    <dbReference type="NCBI Taxonomy" id="1427535"/>
    <lineage>
        <taxon>Bacteria</taxon>
        <taxon>Bacillati</taxon>
        <taxon>Actinomycetota</taxon>
        <taxon>Actinomycetes</taxon>
        <taxon>Streptosporangiales</taxon>
        <taxon>Thermomonosporaceae</taxon>
        <taxon>Actinomadura</taxon>
    </lineage>
</organism>
<dbReference type="RefSeq" id="WP_208261895.1">
    <property type="nucleotide sequence ID" value="NZ_JAGEOJ010000023.1"/>
</dbReference>
<gene>
    <name evidence="2" type="ORF">J4573_42710</name>
</gene>
<dbReference type="Proteomes" id="UP000669179">
    <property type="component" value="Unassembled WGS sequence"/>
</dbReference>
<accession>A0A939T943</accession>
<evidence type="ECO:0000313" key="2">
    <source>
        <dbReference type="EMBL" id="MBO2453864.1"/>
    </source>
</evidence>
<feature type="compositionally biased region" description="Polar residues" evidence="1">
    <location>
        <begin position="8"/>
        <end position="19"/>
    </location>
</feature>
<reference evidence="2" key="1">
    <citation type="submission" date="2021-03" db="EMBL/GenBank/DDBJ databases">
        <authorList>
            <person name="Kanchanasin P."/>
            <person name="Saeng-In P."/>
            <person name="Phongsopitanun W."/>
            <person name="Yuki M."/>
            <person name="Kudo T."/>
            <person name="Ohkuma M."/>
            <person name="Tanasupawat S."/>
        </authorList>
    </citation>
    <scope>NUCLEOTIDE SEQUENCE</scope>
    <source>
        <strain evidence="2">GKU 128</strain>
    </source>
</reference>
<protein>
    <recommendedName>
        <fullName evidence="4">XRE family transcriptional regulator</fullName>
    </recommendedName>
</protein>
<feature type="region of interest" description="Disordered" evidence="1">
    <location>
        <begin position="1"/>
        <end position="21"/>
    </location>
</feature>
<keyword evidence="3" id="KW-1185">Reference proteome</keyword>